<dbReference type="PANTHER" id="PTHR43228">
    <property type="entry name" value="TWO-COMPONENT RESPONSE REGULATOR"/>
    <property type="match status" value="1"/>
</dbReference>
<dbReference type="KEGG" id="tgi:RBB81_16485"/>
<dbReference type="Pfam" id="PF00072">
    <property type="entry name" value="Response_reg"/>
    <property type="match status" value="1"/>
</dbReference>
<evidence type="ECO:0000259" key="2">
    <source>
        <dbReference type="PROSITE" id="PS50110"/>
    </source>
</evidence>
<protein>
    <submittedName>
        <fullName evidence="3">Response regulator</fullName>
    </submittedName>
</protein>
<proteinExistence type="predicted"/>
<sequence>MLGGSVRALIIDDSAVMRKVIERALRQAGLELSEVLQASNGEEALQTLRDNQGSDALALILSDINMPVMDGLQFLEARKQENLAQGVPVVMITTEGNESFVLRAIAAGAQGYICKPFTAEQVKARVLPLLRAA</sequence>
<dbReference type="PANTHER" id="PTHR43228:SF1">
    <property type="entry name" value="TWO-COMPONENT RESPONSE REGULATOR ARR22"/>
    <property type="match status" value="1"/>
</dbReference>
<reference evidence="3" key="1">
    <citation type="submission" date="2023-08" db="EMBL/GenBank/DDBJ databases">
        <authorList>
            <person name="Messyasz A."/>
            <person name="Mannisto M.K."/>
            <person name="Kerkhof L.J."/>
            <person name="Haggblom M."/>
        </authorList>
    </citation>
    <scope>NUCLEOTIDE SEQUENCE</scope>
    <source>
        <strain evidence="3">M8UP39</strain>
    </source>
</reference>
<dbReference type="SMART" id="SM00448">
    <property type="entry name" value="REC"/>
    <property type="match status" value="1"/>
</dbReference>
<dbReference type="InterPro" id="IPR011006">
    <property type="entry name" value="CheY-like_superfamily"/>
</dbReference>
<feature type="modified residue" description="4-aspartylphosphate" evidence="1">
    <location>
        <position position="63"/>
    </location>
</feature>
<dbReference type="EMBL" id="CP132938">
    <property type="protein sequence ID" value="XCB21171.1"/>
    <property type="molecule type" value="Genomic_DNA"/>
</dbReference>
<evidence type="ECO:0000313" key="3">
    <source>
        <dbReference type="EMBL" id="XCB21171.1"/>
    </source>
</evidence>
<accession>A0AAU7YX79</accession>
<dbReference type="RefSeq" id="WP_179583920.1">
    <property type="nucleotide sequence ID" value="NZ_CP132935.1"/>
</dbReference>
<dbReference type="PROSITE" id="PS50110">
    <property type="entry name" value="RESPONSE_REGULATORY"/>
    <property type="match status" value="1"/>
</dbReference>
<dbReference type="InterPro" id="IPR052048">
    <property type="entry name" value="ST_Response_Regulator"/>
</dbReference>
<dbReference type="SUPFAM" id="SSF52172">
    <property type="entry name" value="CheY-like"/>
    <property type="match status" value="1"/>
</dbReference>
<reference evidence="3" key="2">
    <citation type="journal article" date="2024" name="Environ. Microbiol.">
        <title>Genome analysis and description of Tunturibacter gen. nov. expands the diversity of Terriglobia in tundra soils.</title>
        <authorList>
            <person name="Messyasz A."/>
            <person name="Mannisto M.K."/>
            <person name="Kerkhof L.J."/>
            <person name="Haggblom M.M."/>
        </authorList>
    </citation>
    <scope>NUCLEOTIDE SEQUENCE</scope>
    <source>
        <strain evidence="3">M8UP39</strain>
    </source>
</reference>
<dbReference type="AlphaFoldDB" id="A0AAU7YX79"/>
<evidence type="ECO:0000256" key="1">
    <source>
        <dbReference type="PROSITE-ProRule" id="PRU00169"/>
    </source>
</evidence>
<dbReference type="GO" id="GO:0000160">
    <property type="term" value="P:phosphorelay signal transduction system"/>
    <property type="evidence" value="ECO:0007669"/>
    <property type="project" value="InterPro"/>
</dbReference>
<name>A0AAU7YX79_9BACT</name>
<feature type="domain" description="Response regulatory" evidence="2">
    <location>
        <begin position="7"/>
        <end position="130"/>
    </location>
</feature>
<dbReference type="Gene3D" id="3.40.50.2300">
    <property type="match status" value="1"/>
</dbReference>
<keyword evidence="1" id="KW-0597">Phosphoprotein</keyword>
<organism evidence="3">
    <name type="scientific">Tunturiibacter gelidiferens</name>
    <dbReference type="NCBI Taxonomy" id="3069689"/>
    <lineage>
        <taxon>Bacteria</taxon>
        <taxon>Pseudomonadati</taxon>
        <taxon>Acidobacteriota</taxon>
        <taxon>Terriglobia</taxon>
        <taxon>Terriglobales</taxon>
        <taxon>Acidobacteriaceae</taxon>
        <taxon>Tunturiibacter</taxon>
    </lineage>
</organism>
<gene>
    <name evidence="3" type="ORF">RBB81_16485</name>
</gene>
<dbReference type="InterPro" id="IPR001789">
    <property type="entry name" value="Sig_transdc_resp-reg_receiver"/>
</dbReference>